<keyword evidence="1" id="KW-0393">Immunoglobulin domain</keyword>
<accession>A0A8S3YQQ2</accession>
<evidence type="ECO:0000256" key="2">
    <source>
        <dbReference type="SAM" id="Phobius"/>
    </source>
</evidence>
<organism evidence="4 5">
    <name type="scientific">Candidula unifasciata</name>
    <dbReference type="NCBI Taxonomy" id="100452"/>
    <lineage>
        <taxon>Eukaryota</taxon>
        <taxon>Metazoa</taxon>
        <taxon>Spiralia</taxon>
        <taxon>Lophotrochozoa</taxon>
        <taxon>Mollusca</taxon>
        <taxon>Gastropoda</taxon>
        <taxon>Heterobranchia</taxon>
        <taxon>Euthyneura</taxon>
        <taxon>Panpulmonata</taxon>
        <taxon>Eupulmonata</taxon>
        <taxon>Stylommatophora</taxon>
        <taxon>Helicina</taxon>
        <taxon>Helicoidea</taxon>
        <taxon>Geomitridae</taxon>
        <taxon>Candidula</taxon>
    </lineage>
</organism>
<reference evidence="4" key="1">
    <citation type="submission" date="2021-04" db="EMBL/GenBank/DDBJ databases">
        <authorList>
            <consortium name="Molecular Ecology Group"/>
        </authorList>
    </citation>
    <scope>NUCLEOTIDE SEQUENCE</scope>
</reference>
<keyword evidence="2" id="KW-0472">Membrane</keyword>
<dbReference type="InterPro" id="IPR013098">
    <property type="entry name" value="Ig_I-set"/>
</dbReference>
<evidence type="ECO:0000259" key="3">
    <source>
        <dbReference type="PROSITE" id="PS50835"/>
    </source>
</evidence>
<dbReference type="InterPro" id="IPR007110">
    <property type="entry name" value="Ig-like_dom"/>
</dbReference>
<dbReference type="Proteomes" id="UP000678393">
    <property type="component" value="Unassembled WGS sequence"/>
</dbReference>
<evidence type="ECO:0000313" key="5">
    <source>
        <dbReference type="Proteomes" id="UP000678393"/>
    </source>
</evidence>
<keyword evidence="5" id="KW-1185">Reference proteome</keyword>
<keyword evidence="2" id="KW-0812">Transmembrane</keyword>
<keyword evidence="2" id="KW-1133">Transmembrane helix</keyword>
<dbReference type="AlphaFoldDB" id="A0A8S3YQQ2"/>
<sequence>VPSSTKPECKYTFSQIRTTSTFTAELECVFSGFDLATNGTPFQYWLDANNQPLPTNTKYQVSNDGRRLTIYNIMMSDSQTYKCVANTSAGEAHSDVKVTVTAWPGFVTVAPKDKVALEESDVIFKCESRSNLNELSVNRPVWYFNGQRITTNGTYNIGDNDATLTIRKAKKESHIGCVQCEIACENNECLPAWANGCLFVLKRIQVRRYFDKEITIKSGGLINLTVSASTDPNLHLKYKWLINGKCIVNQTLLNGPCENNSSATLIIDTSGKSRLTGLKGKYQLIISNKFDMYTYEAVVLIQSSTSKSEEASPAAIVVVIGTVVLLLGVGNCVYIYKVHQASKAAQIQAEFNTLLAKPLRFQQATIDTISTYIDDQSIPSTSVTRETS</sequence>
<protein>
    <recommendedName>
        <fullName evidence="3">Ig-like domain-containing protein</fullName>
    </recommendedName>
</protein>
<comment type="caution">
    <text evidence="4">The sequence shown here is derived from an EMBL/GenBank/DDBJ whole genome shotgun (WGS) entry which is preliminary data.</text>
</comment>
<proteinExistence type="predicted"/>
<dbReference type="Gene3D" id="2.60.40.10">
    <property type="entry name" value="Immunoglobulins"/>
    <property type="match status" value="2"/>
</dbReference>
<dbReference type="InterPro" id="IPR003599">
    <property type="entry name" value="Ig_sub"/>
</dbReference>
<dbReference type="OrthoDB" id="6084619at2759"/>
<dbReference type="InterPro" id="IPR013783">
    <property type="entry name" value="Ig-like_fold"/>
</dbReference>
<dbReference type="SMART" id="SM00409">
    <property type="entry name" value="IG"/>
    <property type="match status" value="2"/>
</dbReference>
<feature type="non-terminal residue" evidence="4">
    <location>
        <position position="388"/>
    </location>
</feature>
<dbReference type="EMBL" id="CAJHNH020000377">
    <property type="protein sequence ID" value="CAG5117270.1"/>
    <property type="molecule type" value="Genomic_DNA"/>
</dbReference>
<evidence type="ECO:0000313" key="4">
    <source>
        <dbReference type="EMBL" id="CAG5117270.1"/>
    </source>
</evidence>
<feature type="transmembrane region" description="Helical" evidence="2">
    <location>
        <begin position="314"/>
        <end position="336"/>
    </location>
</feature>
<feature type="domain" description="Ig-like" evidence="3">
    <location>
        <begin position="104"/>
        <end position="182"/>
    </location>
</feature>
<feature type="domain" description="Ig-like" evidence="3">
    <location>
        <begin position="2"/>
        <end position="99"/>
    </location>
</feature>
<evidence type="ECO:0000256" key="1">
    <source>
        <dbReference type="ARBA" id="ARBA00023319"/>
    </source>
</evidence>
<dbReference type="SUPFAM" id="SSF48726">
    <property type="entry name" value="Immunoglobulin"/>
    <property type="match status" value="2"/>
</dbReference>
<dbReference type="InterPro" id="IPR036179">
    <property type="entry name" value="Ig-like_dom_sf"/>
</dbReference>
<dbReference type="PANTHER" id="PTHR10075">
    <property type="entry name" value="BASIGIN RELATED"/>
    <property type="match status" value="1"/>
</dbReference>
<dbReference type="PROSITE" id="PS50835">
    <property type="entry name" value="IG_LIKE"/>
    <property type="match status" value="2"/>
</dbReference>
<gene>
    <name evidence="4" type="ORF">CUNI_LOCUS2828</name>
</gene>
<dbReference type="PANTHER" id="PTHR10075:SF14">
    <property type="entry name" value="CELL ADHESION MOLECULE DSCAM2-RELATED"/>
    <property type="match status" value="1"/>
</dbReference>
<dbReference type="Pfam" id="PF07679">
    <property type="entry name" value="I-set"/>
    <property type="match status" value="1"/>
</dbReference>
<name>A0A8S3YQQ2_9EUPU</name>